<dbReference type="AlphaFoldDB" id="N4WYB1"/>
<evidence type="ECO:0000313" key="2">
    <source>
        <dbReference type="Proteomes" id="UP000012338"/>
    </source>
</evidence>
<reference evidence="1 2" key="1">
    <citation type="journal article" date="2012" name="PLoS Pathog.">
        <title>Diverse lifestyles and strategies of plant pathogenesis encoded in the genomes of eighteen Dothideomycetes fungi.</title>
        <authorList>
            <person name="Ohm R.A."/>
            <person name="Feau N."/>
            <person name="Henrissat B."/>
            <person name="Schoch C.L."/>
            <person name="Horwitz B.A."/>
            <person name="Barry K.W."/>
            <person name="Condon B.J."/>
            <person name="Copeland A.C."/>
            <person name="Dhillon B."/>
            <person name="Glaser F."/>
            <person name="Hesse C.N."/>
            <person name="Kosti I."/>
            <person name="LaButti K."/>
            <person name="Lindquist E.A."/>
            <person name="Lucas S."/>
            <person name="Salamov A.A."/>
            <person name="Bradshaw R.E."/>
            <person name="Ciuffetti L."/>
            <person name="Hamelin R.C."/>
            <person name="Kema G.H.J."/>
            <person name="Lawrence C."/>
            <person name="Scott J.A."/>
            <person name="Spatafora J.W."/>
            <person name="Turgeon B.G."/>
            <person name="de Wit P.J.G.M."/>
            <person name="Zhong S."/>
            <person name="Goodwin S.B."/>
            <person name="Grigoriev I.V."/>
        </authorList>
    </citation>
    <scope>NUCLEOTIDE SEQUENCE [LARGE SCALE GENOMIC DNA]</scope>
    <source>
        <strain evidence="2">C4 / ATCC 48331 / race T</strain>
    </source>
</reference>
<reference evidence="2" key="2">
    <citation type="journal article" date="2013" name="PLoS Genet.">
        <title>Comparative genome structure, secondary metabolite, and effector coding capacity across Cochliobolus pathogens.</title>
        <authorList>
            <person name="Condon B.J."/>
            <person name="Leng Y."/>
            <person name="Wu D."/>
            <person name="Bushley K.E."/>
            <person name="Ohm R.A."/>
            <person name="Otillar R."/>
            <person name="Martin J."/>
            <person name="Schackwitz W."/>
            <person name="Grimwood J."/>
            <person name="MohdZainudin N."/>
            <person name="Xue C."/>
            <person name="Wang R."/>
            <person name="Manning V.A."/>
            <person name="Dhillon B."/>
            <person name="Tu Z.J."/>
            <person name="Steffenson B.J."/>
            <person name="Salamov A."/>
            <person name="Sun H."/>
            <person name="Lowry S."/>
            <person name="LaButti K."/>
            <person name="Han J."/>
            <person name="Copeland A."/>
            <person name="Lindquist E."/>
            <person name="Barry K."/>
            <person name="Schmutz J."/>
            <person name="Baker S.E."/>
            <person name="Ciuffetti L.M."/>
            <person name="Grigoriev I.V."/>
            <person name="Zhong S."/>
            <person name="Turgeon B.G."/>
        </authorList>
    </citation>
    <scope>NUCLEOTIDE SEQUENCE [LARGE SCALE GENOMIC DNA]</scope>
    <source>
        <strain evidence="2">C4 / ATCC 48331 / race T</strain>
    </source>
</reference>
<dbReference type="EMBL" id="KB733457">
    <property type="protein sequence ID" value="ENI04420.1"/>
    <property type="molecule type" value="Genomic_DNA"/>
</dbReference>
<proteinExistence type="predicted"/>
<accession>N4WYB1</accession>
<keyword evidence="2" id="KW-1185">Reference proteome</keyword>
<sequence>MPGVVVVGRESKVTLAHSCEDPEDHLRSQKGISGERYATELWAIRRCDVSLARFWGDPQRRYRLTRLR</sequence>
<evidence type="ECO:0000313" key="1">
    <source>
        <dbReference type="EMBL" id="ENI04420.1"/>
    </source>
</evidence>
<name>N4WYB1_COCH4</name>
<organism evidence="1 2">
    <name type="scientific">Cochliobolus heterostrophus (strain C4 / ATCC 48331 / race T)</name>
    <name type="common">Southern corn leaf blight fungus</name>
    <name type="synonym">Bipolaris maydis</name>
    <dbReference type="NCBI Taxonomy" id="665024"/>
    <lineage>
        <taxon>Eukaryota</taxon>
        <taxon>Fungi</taxon>
        <taxon>Dikarya</taxon>
        <taxon>Ascomycota</taxon>
        <taxon>Pezizomycotina</taxon>
        <taxon>Dothideomycetes</taxon>
        <taxon>Pleosporomycetidae</taxon>
        <taxon>Pleosporales</taxon>
        <taxon>Pleosporineae</taxon>
        <taxon>Pleosporaceae</taxon>
        <taxon>Bipolaris</taxon>
    </lineage>
</organism>
<gene>
    <name evidence="1" type="ORF">COCC4DRAFT_32624</name>
</gene>
<dbReference type="Proteomes" id="UP000012338">
    <property type="component" value="Unassembled WGS sequence"/>
</dbReference>
<protein>
    <submittedName>
        <fullName evidence="1">Uncharacterized protein</fullName>
    </submittedName>
</protein>
<dbReference type="HOGENOM" id="CLU_2819408_0_0_1"/>